<reference evidence="2" key="1">
    <citation type="submission" date="2013-07" db="EMBL/GenBank/DDBJ databases">
        <title>The Genome Sequence of Cryptococcus dejecticola CBS10117.</title>
        <authorList>
            <consortium name="The Broad Institute Genome Sequencing Platform"/>
            <person name="Cuomo C."/>
            <person name="Litvintseva A."/>
            <person name="Chen Y."/>
            <person name="Heitman J."/>
            <person name="Sun S."/>
            <person name="Springer D."/>
            <person name="Dromer F."/>
            <person name="Young S.K."/>
            <person name="Zeng Q."/>
            <person name="Gargeya S."/>
            <person name="Fitzgerald M."/>
            <person name="Abouelleil A."/>
            <person name="Alvarado L."/>
            <person name="Berlin A.M."/>
            <person name="Chapman S.B."/>
            <person name="Dewar J."/>
            <person name="Goldberg J."/>
            <person name="Griggs A."/>
            <person name="Gujja S."/>
            <person name="Hansen M."/>
            <person name="Howarth C."/>
            <person name="Imamovic A."/>
            <person name="Larimer J."/>
            <person name="McCowan C."/>
            <person name="Murphy C."/>
            <person name="Pearson M."/>
            <person name="Priest M."/>
            <person name="Roberts A."/>
            <person name="Saif S."/>
            <person name="Shea T."/>
            <person name="Sykes S."/>
            <person name="Wortman J."/>
            <person name="Nusbaum C."/>
            <person name="Birren B."/>
        </authorList>
    </citation>
    <scope>NUCLEOTIDE SEQUENCE [LARGE SCALE GENOMIC DNA]</scope>
    <source>
        <strain evidence="2">CBS 10117</strain>
    </source>
</reference>
<dbReference type="RefSeq" id="XP_018266324.1">
    <property type="nucleotide sequence ID" value="XM_018403670.1"/>
</dbReference>
<accession>A0A1A6AEI0</accession>
<gene>
    <name evidence="2" type="ORF">I303_00299</name>
    <name evidence="3" type="ORF">I303_100299</name>
</gene>
<protein>
    <recommendedName>
        <fullName evidence="5">Myb-like domain-containing protein</fullName>
    </recommendedName>
</protein>
<dbReference type="KEGG" id="kdj:28963998"/>
<dbReference type="EMBL" id="KI894027">
    <property type="protein sequence ID" value="OBR88482.1"/>
    <property type="molecule type" value="Genomic_DNA"/>
</dbReference>
<dbReference type="EMBL" id="CP144530">
    <property type="protein sequence ID" value="WWC57764.1"/>
    <property type="molecule type" value="Genomic_DNA"/>
</dbReference>
<organism evidence="2">
    <name type="scientific">Kwoniella dejecticola CBS 10117</name>
    <dbReference type="NCBI Taxonomy" id="1296121"/>
    <lineage>
        <taxon>Eukaryota</taxon>
        <taxon>Fungi</taxon>
        <taxon>Dikarya</taxon>
        <taxon>Basidiomycota</taxon>
        <taxon>Agaricomycotina</taxon>
        <taxon>Tremellomycetes</taxon>
        <taxon>Tremellales</taxon>
        <taxon>Cryptococcaceae</taxon>
        <taxon>Kwoniella</taxon>
    </lineage>
</organism>
<reference evidence="3" key="3">
    <citation type="submission" date="2024-02" db="EMBL/GenBank/DDBJ databases">
        <title>Comparative genomics of Cryptococcus and Kwoniella reveals pathogenesis evolution and contrasting modes of karyotype evolution via chromosome fusion or intercentromeric recombination.</title>
        <authorList>
            <person name="Coelho M.A."/>
            <person name="David-Palma M."/>
            <person name="Shea T."/>
            <person name="Bowers K."/>
            <person name="McGinley-Smith S."/>
            <person name="Mohammad A.W."/>
            <person name="Gnirke A."/>
            <person name="Yurkov A.M."/>
            <person name="Nowrousian M."/>
            <person name="Sun S."/>
            <person name="Cuomo C.A."/>
            <person name="Heitman J."/>
        </authorList>
    </citation>
    <scope>NUCLEOTIDE SEQUENCE</scope>
    <source>
        <strain evidence="3">CBS 10117</strain>
    </source>
</reference>
<dbReference type="VEuPathDB" id="FungiDB:I303_00299"/>
<evidence type="ECO:0000313" key="4">
    <source>
        <dbReference type="Proteomes" id="UP000078595"/>
    </source>
</evidence>
<evidence type="ECO:0008006" key="5">
    <source>
        <dbReference type="Google" id="ProtNLM"/>
    </source>
</evidence>
<dbReference type="AlphaFoldDB" id="A0A1A6AEI0"/>
<evidence type="ECO:0000313" key="3">
    <source>
        <dbReference type="EMBL" id="WWC57764.1"/>
    </source>
</evidence>
<keyword evidence="4" id="KW-1185">Reference proteome</keyword>
<reference evidence="3" key="2">
    <citation type="submission" date="2013-07" db="EMBL/GenBank/DDBJ databases">
        <authorList>
            <consortium name="The Broad Institute Genome Sequencing Platform"/>
            <person name="Cuomo C."/>
            <person name="Litvintseva A."/>
            <person name="Chen Y."/>
            <person name="Heitman J."/>
            <person name="Sun S."/>
            <person name="Springer D."/>
            <person name="Dromer F."/>
            <person name="Young S.K."/>
            <person name="Zeng Q."/>
            <person name="Gargeya S."/>
            <person name="Fitzgerald M."/>
            <person name="Abouelleil A."/>
            <person name="Alvarado L."/>
            <person name="Berlin A.M."/>
            <person name="Chapman S.B."/>
            <person name="Dewar J."/>
            <person name="Goldberg J."/>
            <person name="Griggs A."/>
            <person name="Gujja S."/>
            <person name="Hansen M."/>
            <person name="Howarth C."/>
            <person name="Imamovic A."/>
            <person name="Larimer J."/>
            <person name="McCowan C."/>
            <person name="Murphy C."/>
            <person name="Pearson M."/>
            <person name="Priest M."/>
            <person name="Roberts A."/>
            <person name="Saif S."/>
            <person name="Shea T."/>
            <person name="Sykes S."/>
            <person name="Wortman J."/>
            <person name="Nusbaum C."/>
            <person name="Birren B."/>
        </authorList>
    </citation>
    <scope>NUCLEOTIDE SEQUENCE</scope>
    <source>
        <strain evidence="3">CBS 10117</strain>
    </source>
</reference>
<evidence type="ECO:0000256" key="1">
    <source>
        <dbReference type="SAM" id="MobiDB-lite"/>
    </source>
</evidence>
<dbReference type="Proteomes" id="UP000078595">
    <property type="component" value="Chromosome 1"/>
</dbReference>
<feature type="compositionally biased region" description="Low complexity" evidence="1">
    <location>
        <begin position="8"/>
        <end position="22"/>
    </location>
</feature>
<dbReference type="OrthoDB" id="2564578at2759"/>
<evidence type="ECO:0000313" key="2">
    <source>
        <dbReference type="EMBL" id="OBR88482.1"/>
    </source>
</evidence>
<name>A0A1A6AEI0_9TREE</name>
<feature type="compositionally biased region" description="Basic and acidic residues" evidence="1">
    <location>
        <begin position="30"/>
        <end position="40"/>
    </location>
</feature>
<sequence>MVKRERPSTPTSSSTSPESNTNLHSINQKPDLKIKAESKKAKGGQRGGTDSSPGKGGSKTPWSIEEDNALIEIMDQVIKTQLWPAIKASGNQQLVARGSYGAQYHAKLLLRQGKTKK</sequence>
<dbReference type="GeneID" id="28963998"/>
<feature type="region of interest" description="Disordered" evidence="1">
    <location>
        <begin position="1"/>
        <end position="63"/>
    </location>
</feature>
<proteinExistence type="predicted"/>